<dbReference type="Gene3D" id="3.40.50.2000">
    <property type="entry name" value="Glycogen Phosphorylase B"/>
    <property type="match status" value="1"/>
</dbReference>
<evidence type="ECO:0000313" key="1">
    <source>
        <dbReference type="EMBL" id="TWB56651.1"/>
    </source>
</evidence>
<name>A0A560IEU3_9PROT</name>
<dbReference type="EMBL" id="VITT01000010">
    <property type="protein sequence ID" value="TWB56651.1"/>
    <property type="molecule type" value="Genomic_DNA"/>
</dbReference>
<evidence type="ECO:0000313" key="2">
    <source>
        <dbReference type="Proteomes" id="UP000318050"/>
    </source>
</evidence>
<organism evidence="1 2">
    <name type="scientific">Nitrospirillum amazonense</name>
    <dbReference type="NCBI Taxonomy" id="28077"/>
    <lineage>
        <taxon>Bacteria</taxon>
        <taxon>Pseudomonadati</taxon>
        <taxon>Pseudomonadota</taxon>
        <taxon>Alphaproteobacteria</taxon>
        <taxon>Rhodospirillales</taxon>
        <taxon>Azospirillaceae</taxon>
        <taxon>Nitrospirillum</taxon>
    </lineage>
</organism>
<proteinExistence type="predicted"/>
<dbReference type="SUPFAM" id="SSF53756">
    <property type="entry name" value="UDP-Glycosyltransferase/glycogen phosphorylase"/>
    <property type="match status" value="1"/>
</dbReference>
<dbReference type="AlphaFoldDB" id="A0A560IEU3"/>
<protein>
    <recommendedName>
        <fullName evidence="3">Glycosyltransferase involved in cell wall biosynthesis</fullName>
    </recommendedName>
</protein>
<reference evidence="1 2" key="1">
    <citation type="submission" date="2019-06" db="EMBL/GenBank/DDBJ databases">
        <title>Genomic Encyclopedia of Type Strains, Phase IV (KMG-V): Genome sequencing to study the core and pangenomes of soil and plant-associated prokaryotes.</title>
        <authorList>
            <person name="Whitman W."/>
        </authorList>
    </citation>
    <scope>NUCLEOTIDE SEQUENCE [LARGE SCALE GENOMIC DNA]</scope>
    <source>
        <strain evidence="1 2">BR 11140</strain>
    </source>
</reference>
<sequence>MAFQVPLDSRILDYLDQPLDLEVKGAGSIQVVLALSPFALGHMQAARELDYWNPAVAAPTALGTPRNADDVANRTILYVIHDAEGGAVATSRDLALMVARRARVFMLRCGRTQWRLETAVIDRGDDGVAVPRLDEVETIVFEQPWAQHLLPDEARVAALQRIVQTLRPDVAHVRSVIYFSPELLVHLRPFVPRLIFSAHDFVAICLNGFLFNGDNKFCGGDCGSGAKRCLPADLDDSAPPLRGKSVYLWRARCLAALDYVDAVVVTSQTTIDVFLPYVSTEILAKFHIIEHGRGAADWPGKGTARPPAPLAAGAPFRIVLVGAINEAKGALLVQGLAKAVADGGLDAEIHVVGYMSLLINQSRSVVYGPYSRGRLLSILDQIAPTVGLVPVQWPETYSHVVTELAMSNIPLIASNFGAVGERVHAHNLGWVLPDMTVESIIDLVKRLKAAPEELEGRRQAVRRYRCRTEEGMAEDYIRLYNPIAS</sequence>
<dbReference type="Proteomes" id="UP000318050">
    <property type="component" value="Unassembled WGS sequence"/>
</dbReference>
<gene>
    <name evidence="1" type="ORF">FBZ92_11072</name>
</gene>
<accession>A0A560IEU3</accession>
<evidence type="ECO:0008006" key="3">
    <source>
        <dbReference type="Google" id="ProtNLM"/>
    </source>
</evidence>
<comment type="caution">
    <text evidence="1">The sequence shown here is derived from an EMBL/GenBank/DDBJ whole genome shotgun (WGS) entry which is preliminary data.</text>
</comment>